<dbReference type="NCBIfam" id="TIGR00704">
    <property type="entry name" value="NaPi_cotrn_rel"/>
    <property type="match status" value="1"/>
</dbReference>
<comment type="subcellular location">
    <subcellularLocation>
        <location evidence="1">Cell membrane</location>
        <topology evidence="1">Multi-pass membrane protein</topology>
    </subcellularLocation>
</comment>
<feature type="transmembrane region" description="Helical" evidence="6">
    <location>
        <begin position="208"/>
        <end position="228"/>
    </location>
</feature>
<reference evidence="8 9" key="1">
    <citation type="journal article" date="2015" name="Stand. Genomic Sci.">
        <title>Genomic Encyclopedia of Bacterial and Archaeal Type Strains, Phase III: the genomes of soil and plant-associated and newly described type strains.</title>
        <authorList>
            <person name="Whitman W.B."/>
            <person name="Woyke T."/>
            <person name="Klenk H.P."/>
            <person name="Zhou Y."/>
            <person name="Lilburn T.G."/>
            <person name="Beck B.J."/>
            <person name="De Vos P."/>
            <person name="Vandamme P."/>
            <person name="Eisen J.A."/>
            <person name="Garrity G."/>
            <person name="Hugenholtz P."/>
            <person name="Kyrpides N.C."/>
        </authorList>
    </citation>
    <scope>NUCLEOTIDE SEQUENCE [LARGE SCALE GENOMIC DNA]</scope>
    <source>
        <strain evidence="8 9">DSM 64</strain>
    </source>
</reference>
<feature type="transmembrane region" description="Helical" evidence="6">
    <location>
        <begin position="65"/>
        <end position="89"/>
    </location>
</feature>
<dbReference type="Pfam" id="PF02690">
    <property type="entry name" value="Na_Pi_cotrans"/>
    <property type="match status" value="2"/>
</dbReference>
<feature type="transmembrane region" description="Helical" evidence="6">
    <location>
        <begin position="36"/>
        <end position="58"/>
    </location>
</feature>
<feature type="domain" description="PhoU" evidence="7">
    <location>
        <begin position="344"/>
        <end position="423"/>
    </location>
</feature>
<evidence type="ECO:0000256" key="6">
    <source>
        <dbReference type="SAM" id="Phobius"/>
    </source>
</evidence>
<feature type="transmembrane region" description="Helical" evidence="6">
    <location>
        <begin position="95"/>
        <end position="121"/>
    </location>
</feature>
<keyword evidence="2" id="KW-1003">Cell membrane</keyword>
<evidence type="ECO:0000259" key="7">
    <source>
        <dbReference type="Pfam" id="PF01895"/>
    </source>
</evidence>
<feature type="transmembrane region" description="Helical" evidence="6">
    <location>
        <begin position="240"/>
        <end position="261"/>
    </location>
</feature>
<feature type="transmembrane region" description="Helical" evidence="6">
    <location>
        <begin position="273"/>
        <end position="295"/>
    </location>
</feature>
<keyword evidence="3 6" id="KW-0812">Transmembrane</keyword>
<dbReference type="Proteomes" id="UP000321485">
    <property type="component" value="Unassembled WGS sequence"/>
</dbReference>
<comment type="caution">
    <text evidence="8">The sequence shown here is derived from an EMBL/GenBank/DDBJ whole genome shotgun (WGS) entry which is preliminary data.</text>
</comment>
<name>A0A561XNR5_ACIDE</name>
<gene>
    <name evidence="8" type="ORF">ATF69_2787</name>
</gene>
<dbReference type="InterPro" id="IPR026022">
    <property type="entry name" value="PhoU_dom"/>
</dbReference>
<evidence type="ECO:0000313" key="9">
    <source>
        <dbReference type="Proteomes" id="UP000321485"/>
    </source>
</evidence>
<dbReference type="RefSeq" id="WP_015013072.1">
    <property type="nucleotide sequence ID" value="NZ_VJWE01000013.1"/>
</dbReference>
<evidence type="ECO:0000256" key="2">
    <source>
        <dbReference type="ARBA" id="ARBA00022475"/>
    </source>
</evidence>
<dbReference type="GO" id="GO:0005436">
    <property type="term" value="F:sodium:phosphate symporter activity"/>
    <property type="evidence" value="ECO:0007669"/>
    <property type="project" value="InterPro"/>
</dbReference>
<dbReference type="NCBIfam" id="NF037997">
    <property type="entry name" value="Na_Pi_symport"/>
    <property type="match status" value="1"/>
</dbReference>
<dbReference type="InterPro" id="IPR038078">
    <property type="entry name" value="PhoU-like_sf"/>
</dbReference>
<accession>A0A561XNR5</accession>
<feature type="domain" description="PhoU" evidence="7">
    <location>
        <begin position="446"/>
        <end position="529"/>
    </location>
</feature>
<dbReference type="PANTHER" id="PTHR10010:SF39">
    <property type="entry name" value="PHOU DOMAIN-CONTAINING PROTEIN"/>
    <property type="match status" value="1"/>
</dbReference>
<dbReference type="PANTHER" id="PTHR10010">
    <property type="entry name" value="SOLUTE CARRIER FAMILY 34 SODIUM PHOSPHATE , MEMBER 2-RELATED"/>
    <property type="match status" value="1"/>
</dbReference>
<dbReference type="InterPro" id="IPR003841">
    <property type="entry name" value="Na/Pi_transpt"/>
</dbReference>
<evidence type="ECO:0000256" key="5">
    <source>
        <dbReference type="ARBA" id="ARBA00023136"/>
    </source>
</evidence>
<dbReference type="GeneID" id="51111845"/>
<evidence type="ECO:0000256" key="4">
    <source>
        <dbReference type="ARBA" id="ARBA00022989"/>
    </source>
</evidence>
<proteinExistence type="predicted"/>
<evidence type="ECO:0000313" key="8">
    <source>
        <dbReference type="EMBL" id="TWG37737.1"/>
    </source>
</evidence>
<dbReference type="Pfam" id="PF01895">
    <property type="entry name" value="PhoU"/>
    <property type="match status" value="2"/>
</dbReference>
<evidence type="ECO:0000256" key="1">
    <source>
        <dbReference type="ARBA" id="ARBA00004651"/>
    </source>
</evidence>
<dbReference type="GO" id="GO:0044341">
    <property type="term" value="P:sodium-dependent phosphate transport"/>
    <property type="evidence" value="ECO:0007669"/>
    <property type="project" value="InterPro"/>
</dbReference>
<protein>
    <submittedName>
        <fullName evidence="8">Phosphate:Na+ symporter</fullName>
    </submittedName>
</protein>
<dbReference type="GO" id="GO:0005886">
    <property type="term" value="C:plasma membrane"/>
    <property type="evidence" value="ECO:0007669"/>
    <property type="project" value="UniProtKB-SubCell"/>
</dbReference>
<sequence length="551" mass="59172">MKHLLNLLAAVALLIWGTHLVRTGILRVFGANLRQLIAHSVSSRFTAVLSGIGVTAVVQSSTATALIVSSFVGQGLVGLPAALAVMLGADVGTSVMAVVFSMDLSWLSPLFIFVGVVLFISRKDTAVGRVGRVLIGLGLMLLALRLITESTTVLTQSPTVRTLLGALTSDLLLEIFTGAILAIVAYSSLATVLLTAALAGSGGIPADVALGLVLGANLGSGVLAVLTTMKSNVQTRQVPLGNLFFKIIGVLIMTPLTGLWLQHVRPYVPETAALVVLFHLAFNIVVGIVCIGLTGTVARAVQRLLPVEKAQAAAGTRPQHLDPSALATPSLAISCAAREALHQADVVESMLLGLHKVIRTDDLQLAEDLRKLDDEVDGLYSAIKYYMTKISREALDEREGRRWADIISFTINMEQIGDIIERVLIDIEDKKIKKGRQFSEAGMEEINELHARLIDNLRLAMSVFLNGSVRDAQKLLEEKARFRDLEHAYSATHLARLSDNTVQSIETSSLHIDLISELKRINSLLCSVAYPILESAGALAPSRLRTLNEQS</sequence>
<dbReference type="InterPro" id="IPR004633">
    <property type="entry name" value="NaPi_cotrn-rel/YqeW-like"/>
</dbReference>
<dbReference type="EMBL" id="VJWE01000013">
    <property type="protein sequence ID" value="TWG37737.1"/>
    <property type="molecule type" value="Genomic_DNA"/>
</dbReference>
<evidence type="ECO:0000256" key="3">
    <source>
        <dbReference type="ARBA" id="ARBA00022692"/>
    </source>
</evidence>
<dbReference type="Gene3D" id="1.20.58.220">
    <property type="entry name" value="Phosphate transport system protein phou homolog 2, domain 2"/>
    <property type="match status" value="1"/>
</dbReference>
<keyword evidence="5 6" id="KW-0472">Membrane</keyword>
<dbReference type="SUPFAM" id="SSF109755">
    <property type="entry name" value="PhoU-like"/>
    <property type="match status" value="1"/>
</dbReference>
<dbReference type="AlphaFoldDB" id="A0A561XNR5"/>
<feature type="transmembrane region" description="Helical" evidence="6">
    <location>
        <begin position="175"/>
        <end position="196"/>
    </location>
</feature>
<organism evidence="8 9">
    <name type="scientific">Acidovorax delafieldii</name>
    <name type="common">Pseudomonas delafieldii</name>
    <dbReference type="NCBI Taxonomy" id="47920"/>
    <lineage>
        <taxon>Bacteria</taxon>
        <taxon>Pseudomonadati</taxon>
        <taxon>Pseudomonadota</taxon>
        <taxon>Betaproteobacteria</taxon>
        <taxon>Burkholderiales</taxon>
        <taxon>Comamonadaceae</taxon>
        <taxon>Acidovorax</taxon>
    </lineage>
</organism>
<keyword evidence="4 6" id="KW-1133">Transmembrane helix</keyword>